<dbReference type="OrthoDB" id="6430750at2759"/>
<keyword evidence="3" id="KW-1185">Reference proteome</keyword>
<evidence type="ECO:0000313" key="2">
    <source>
        <dbReference type="EMBL" id="GFR03118.1"/>
    </source>
</evidence>
<evidence type="ECO:0000256" key="1">
    <source>
        <dbReference type="SAM" id="MobiDB-lite"/>
    </source>
</evidence>
<evidence type="ECO:0000313" key="3">
    <source>
        <dbReference type="Proteomes" id="UP000887116"/>
    </source>
</evidence>
<protein>
    <submittedName>
        <fullName evidence="2">Uncharacterized protein</fullName>
    </submittedName>
</protein>
<proteinExistence type="predicted"/>
<organism evidence="2 3">
    <name type="scientific">Trichonephila clavata</name>
    <name type="common">Joro spider</name>
    <name type="synonym">Nephila clavata</name>
    <dbReference type="NCBI Taxonomy" id="2740835"/>
    <lineage>
        <taxon>Eukaryota</taxon>
        <taxon>Metazoa</taxon>
        <taxon>Ecdysozoa</taxon>
        <taxon>Arthropoda</taxon>
        <taxon>Chelicerata</taxon>
        <taxon>Arachnida</taxon>
        <taxon>Araneae</taxon>
        <taxon>Araneomorphae</taxon>
        <taxon>Entelegynae</taxon>
        <taxon>Araneoidea</taxon>
        <taxon>Nephilidae</taxon>
        <taxon>Trichonephila</taxon>
    </lineage>
</organism>
<sequence>MWVQHIIDEHMTCLLLEEVDIDCEWGNVITKATVVRKQLDQGRYILGNQTTKSLKSDLGHNSVPRRKRVNVIQTRSQRKKEEEQKSTREAKENGEMKLEENLAEDIENLLPSLTEEKDTIKIKTNTEEFIKAQQESKKLSPSIQKVENDTSNEASDYPLTKEKLLNKRRKDELGDLENRLNIQKNRETKRNPMSLFKIFSNEPGKTLLVEHGIELINDAPIRSKPNRMSTRQADLIQEEIRKMLKY</sequence>
<reference evidence="2" key="1">
    <citation type="submission" date="2020-07" db="EMBL/GenBank/DDBJ databases">
        <title>Multicomponent nature underlies the extraordinary mechanical properties of spider dragline silk.</title>
        <authorList>
            <person name="Kono N."/>
            <person name="Nakamura H."/>
            <person name="Mori M."/>
            <person name="Yoshida Y."/>
            <person name="Ohtoshi R."/>
            <person name="Malay A.D."/>
            <person name="Moran D.A.P."/>
            <person name="Tomita M."/>
            <person name="Numata K."/>
            <person name="Arakawa K."/>
        </authorList>
    </citation>
    <scope>NUCLEOTIDE SEQUENCE</scope>
</reference>
<name>A0A8X6GFR7_TRICU</name>
<feature type="region of interest" description="Disordered" evidence="1">
    <location>
        <begin position="53"/>
        <end position="95"/>
    </location>
</feature>
<accession>A0A8X6GFR7</accession>
<dbReference type="EMBL" id="BMAO01015627">
    <property type="protein sequence ID" value="GFR03118.1"/>
    <property type="molecule type" value="Genomic_DNA"/>
</dbReference>
<dbReference type="AlphaFoldDB" id="A0A8X6GFR7"/>
<comment type="caution">
    <text evidence="2">The sequence shown here is derived from an EMBL/GenBank/DDBJ whole genome shotgun (WGS) entry which is preliminary data.</text>
</comment>
<dbReference type="Proteomes" id="UP000887116">
    <property type="component" value="Unassembled WGS sequence"/>
</dbReference>
<feature type="compositionally biased region" description="Basic and acidic residues" evidence="1">
    <location>
        <begin position="79"/>
        <end position="95"/>
    </location>
</feature>
<gene>
    <name evidence="2" type="ORF">TNCT_478131</name>
</gene>
<feature type="region of interest" description="Disordered" evidence="1">
    <location>
        <begin position="133"/>
        <end position="157"/>
    </location>
</feature>
<feature type="compositionally biased region" description="Polar residues" evidence="1">
    <location>
        <begin position="139"/>
        <end position="154"/>
    </location>
</feature>